<accession>A0AAD9X384</accession>
<dbReference type="AlphaFoldDB" id="A0AAD9X384"/>
<dbReference type="Proteomes" id="UP001280121">
    <property type="component" value="Unassembled WGS sequence"/>
</dbReference>
<evidence type="ECO:0000313" key="2">
    <source>
        <dbReference type="Proteomes" id="UP001280121"/>
    </source>
</evidence>
<comment type="caution">
    <text evidence="1">The sequence shown here is derived from an EMBL/GenBank/DDBJ whole genome shotgun (WGS) entry which is preliminary data.</text>
</comment>
<organism evidence="1 2">
    <name type="scientific">Dipteronia dyeriana</name>
    <dbReference type="NCBI Taxonomy" id="168575"/>
    <lineage>
        <taxon>Eukaryota</taxon>
        <taxon>Viridiplantae</taxon>
        <taxon>Streptophyta</taxon>
        <taxon>Embryophyta</taxon>
        <taxon>Tracheophyta</taxon>
        <taxon>Spermatophyta</taxon>
        <taxon>Magnoliopsida</taxon>
        <taxon>eudicotyledons</taxon>
        <taxon>Gunneridae</taxon>
        <taxon>Pentapetalae</taxon>
        <taxon>rosids</taxon>
        <taxon>malvids</taxon>
        <taxon>Sapindales</taxon>
        <taxon>Sapindaceae</taxon>
        <taxon>Hippocastanoideae</taxon>
        <taxon>Acereae</taxon>
        <taxon>Dipteronia</taxon>
    </lineage>
</organism>
<protein>
    <submittedName>
        <fullName evidence="1">Uncharacterized protein</fullName>
    </submittedName>
</protein>
<keyword evidence="2" id="KW-1185">Reference proteome</keyword>
<name>A0AAD9X384_9ROSI</name>
<reference evidence="1" key="1">
    <citation type="journal article" date="2023" name="Plant J.">
        <title>Genome sequences and population genomics provide insights into the demographic history, inbreeding, and mutation load of two 'living fossil' tree species of Dipteronia.</title>
        <authorList>
            <person name="Feng Y."/>
            <person name="Comes H.P."/>
            <person name="Chen J."/>
            <person name="Zhu S."/>
            <person name="Lu R."/>
            <person name="Zhang X."/>
            <person name="Li P."/>
            <person name="Qiu J."/>
            <person name="Olsen K.M."/>
            <person name="Qiu Y."/>
        </authorList>
    </citation>
    <scope>NUCLEOTIDE SEQUENCE</scope>
    <source>
        <strain evidence="1">KIB01</strain>
    </source>
</reference>
<sequence>MNLHLLSPNSLSISPAAECRLRSQAKLQYVKRLKLYQQWRKDLTQLNKPKSRLIGLYLDNEIVKVSSSHSTILGHAFYVDEWCRSNKKLHDKLQTLLSKYNVTGLVINDPYLKNVDIPCVSFHTMNLLDHRSFVKI</sequence>
<proteinExistence type="predicted"/>
<gene>
    <name evidence="1" type="ORF">Ddye_011776</name>
</gene>
<evidence type="ECO:0000313" key="1">
    <source>
        <dbReference type="EMBL" id="KAK2651920.1"/>
    </source>
</evidence>
<dbReference type="EMBL" id="JANJYI010000004">
    <property type="protein sequence ID" value="KAK2651920.1"/>
    <property type="molecule type" value="Genomic_DNA"/>
</dbReference>